<organism evidence="1 2">
    <name type="scientific">Commensalibacter intestini A911</name>
    <dbReference type="NCBI Taxonomy" id="1088868"/>
    <lineage>
        <taxon>Bacteria</taxon>
        <taxon>Pseudomonadati</taxon>
        <taxon>Pseudomonadota</taxon>
        <taxon>Alphaproteobacteria</taxon>
        <taxon>Acetobacterales</taxon>
        <taxon>Acetobacteraceae</taxon>
    </lineage>
</organism>
<reference evidence="1 2" key="1">
    <citation type="submission" date="2011-10" db="EMBL/GenBank/DDBJ databases">
        <title>Genome Sequence of Commensalibacter intestini A911, isolated from Drosophila gut.</title>
        <authorList>
            <person name="Lee W.-J."/>
            <person name="Kim E.-K."/>
        </authorList>
    </citation>
    <scope>NUCLEOTIDE SEQUENCE [LARGE SCALE GENOMIC DNA]</scope>
    <source>
        <strain evidence="1 2">A911</strain>
    </source>
</reference>
<name>G6EZZ2_9PROT</name>
<proteinExistence type="predicted"/>
<protein>
    <submittedName>
        <fullName evidence="1">Uncharacterized protein</fullName>
    </submittedName>
</protein>
<comment type="caution">
    <text evidence="1">The sequence shown here is derived from an EMBL/GenBank/DDBJ whole genome shotgun (WGS) entry which is preliminary data.</text>
</comment>
<dbReference type="AlphaFoldDB" id="G6EZZ2"/>
<dbReference type="Proteomes" id="UP000005939">
    <property type="component" value="Unassembled WGS sequence"/>
</dbReference>
<evidence type="ECO:0000313" key="1">
    <source>
        <dbReference type="EMBL" id="EHD14139.1"/>
    </source>
</evidence>
<gene>
    <name evidence="1" type="ORF">CIN_09380</name>
</gene>
<sequence length="117" mass="13399">MYLSQIVDSITGQSDLIPKIVTEDTLNIQFPDYGDKVYLLQFNQDCNITIKNVPRLQFQKLTLILQQPINGNCYPTFVNEIEWKDGKKPFVSIEAGKETILEIIGFNNKLKGKKIYG</sequence>
<dbReference type="EMBL" id="AGFR01000004">
    <property type="protein sequence ID" value="EHD14139.1"/>
    <property type="molecule type" value="Genomic_DNA"/>
</dbReference>
<accession>G6EZZ2</accession>
<evidence type="ECO:0000313" key="2">
    <source>
        <dbReference type="Proteomes" id="UP000005939"/>
    </source>
</evidence>